<evidence type="ECO:0000256" key="5">
    <source>
        <dbReference type="ARBA" id="ARBA00023015"/>
    </source>
</evidence>
<feature type="region of interest" description="Disordered" evidence="10">
    <location>
        <begin position="109"/>
        <end position="129"/>
    </location>
</feature>
<feature type="compositionally biased region" description="Basic and acidic residues" evidence="10">
    <location>
        <begin position="278"/>
        <end position="287"/>
    </location>
</feature>
<reference evidence="12" key="1">
    <citation type="submission" date="2021-02" db="EMBL/GenBank/DDBJ databases">
        <authorList>
            <person name="Nowell W R."/>
        </authorList>
    </citation>
    <scope>NUCLEOTIDE SEQUENCE</scope>
</reference>
<evidence type="ECO:0000256" key="4">
    <source>
        <dbReference type="ARBA" id="ARBA00022833"/>
    </source>
</evidence>
<evidence type="ECO:0000259" key="11">
    <source>
        <dbReference type="PROSITE" id="PS50114"/>
    </source>
</evidence>
<comment type="subcellular location">
    <subcellularLocation>
        <location evidence="1">Nucleus</location>
    </subcellularLocation>
</comment>
<feature type="compositionally biased region" description="Polar residues" evidence="10">
    <location>
        <begin position="114"/>
        <end position="129"/>
    </location>
</feature>
<evidence type="ECO:0000256" key="9">
    <source>
        <dbReference type="PROSITE-ProRule" id="PRU00094"/>
    </source>
</evidence>
<feature type="region of interest" description="Disordered" evidence="10">
    <location>
        <begin position="1"/>
        <end position="41"/>
    </location>
</feature>
<name>A0A814QBY0_9BILA</name>
<feature type="domain" description="GATA-type" evidence="11">
    <location>
        <begin position="215"/>
        <end position="268"/>
    </location>
</feature>
<dbReference type="AlphaFoldDB" id="A0A814QBY0"/>
<keyword evidence="7" id="KW-0804">Transcription</keyword>
<protein>
    <recommendedName>
        <fullName evidence="11">GATA-type domain-containing protein</fullName>
    </recommendedName>
</protein>
<evidence type="ECO:0000256" key="1">
    <source>
        <dbReference type="ARBA" id="ARBA00004123"/>
    </source>
</evidence>
<evidence type="ECO:0000256" key="8">
    <source>
        <dbReference type="ARBA" id="ARBA00023242"/>
    </source>
</evidence>
<dbReference type="Proteomes" id="UP000663829">
    <property type="component" value="Unassembled WGS sequence"/>
</dbReference>
<dbReference type="InterPro" id="IPR000679">
    <property type="entry name" value="Znf_GATA"/>
</dbReference>
<dbReference type="CDD" id="cd00202">
    <property type="entry name" value="ZnF_GATA"/>
    <property type="match status" value="2"/>
</dbReference>
<evidence type="ECO:0000256" key="7">
    <source>
        <dbReference type="ARBA" id="ARBA00023163"/>
    </source>
</evidence>
<evidence type="ECO:0000256" key="2">
    <source>
        <dbReference type="ARBA" id="ARBA00022723"/>
    </source>
</evidence>
<dbReference type="EMBL" id="CAJOBC010005950">
    <property type="protein sequence ID" value="CAF3881308.1"/>
    <property type="molecule type" value="Genomic_DNA"/>
</dbReference>
<dbReference type="PROSITE" id="PS00344">
    <property type="entry name" value="GATA_ZN_FINGER_1"/>
    <property type="match status" value="2"/>
</dbReference>
<evidence type="ECO:0000313" key="13">
    <source>
        <dbReference type="EMBL" id="CAF3881308.1"/>
    </source>
</evidence>
<keyword evidence="5" id="KW-0805">Transcription regulation</keyword>
<dbReference type="GO" id="GO:0045944">
    <property type="term" value="P:positive regulation of transcription by RNA polymerase II"/>
    <property type="evidence" value="ECO:0007669"/>
    <property type="project" value="TreeGrafter"/>
</dbReference>
<evidence type="ECO:0000313" key="12">
    <source>
        <dbReference type="EMBL" id="CAF1117428.1"/>
    </source>
</evidence>
<dbReference type="SUPFAM" id="SSF57716">
    <property type="entry name" value="Glucocorticoid receptor-like (DNA-binding domain)"/>
    <property type="match status" value="2"/>
</dbReference>
<feature type="compositionally biased region" description="Polar residues" evidence="10">
    <location>
        <begin position="11"/>
        <end position="30"/>
    </location>
</feature>
<feature type="region of interest" description="Disordered" evidence="10">
    <location>
        <begin position="259"/>
        <end position="316"/>
    </location>
</feature>
<sequence>MPYNNLNNNNDATTKDFNSANQQSSPSIYSNNNNNNNLVTDSLQTRSSPLWSTAMCPPPFDMHSAAAALSVVDPYTRYGSPSTPSIVSQDELYHPWNAKTFLAAAQAIQQPQPDLTSSKSPNSTSPLNSSFNQTLQLTGYDMKNGMNYNGLAHPYCYFDSDVRECVNCGAASTPLWRKDGSGFNLCNACGIYSRSHKIRYNGFIDRTMRKVSGMHRAGNECANCHTSDTTLWRRNANGESVCNACGLYFKLHGVNRPMTMRKEGIQTRKRKSKKDKSPKKDFDDQPKTKRLGTSDDDDQKSSASRNNSPPTTNLCTIDSATIASSPSSSYLSVHPSSYDLSPYTNSFSSDNQFHHSHHSIQHHHPIHSLNSYNQSLLFSKLKHEPEHHHQWTTYPNGSGQYV</sequence>
<feature type="domain" description="GATA-type" evidence="11">
    <location>
        <begin position="159"/>
        <end position="196"/>
    </location>
</feature>
<keyword evidence="4" id="KW-0862">Zinc</keyword>
<dbReference type="OrthoDB" id="515401at2759"/>
<proteinExistence type="predicted"/>
<dbReference type="PANTHER" id="PTHR10071:SF281">
    <property type="entry name" value="BOX A-BINDING FACTOR-RELATED"/>
    <property type="match status" value="1"/>
</dbReference>
<keyword evidence="3 9" id="KW-0863">Zinc-finger</keyword>
<dbReference type="PANTHER" id="PTHR10071">
    <property type="entry name" value="TRANSCRIPTION FACTOR GATA FAMILY MEMBER"/>
    <property type="match status" value="1"/>
</dbReference>
<dbReference type="SMART" id="SM00401">
    <property type="entry name" value="ZnF_GATA"/>
    <property type="match status" value="2"/>
</dbReference>
<dbReference type="GO" id="GO:0005634">
    <property type="term" value="C:nucleus"/>
    <property type="evidence" value="ECO:0007669"/>
    <property type="project" value="UniProtKB-SubCell"/>
</dbReference>
<accession>A0A814QBY0</accession>
<dbReference type="InterPro" id="IPR039355">
    <property type="entry name" value="Transcription_factor_GATA"/>
</dbReference>
<dbReference type="PRINTS" id="PR00619">
    <property type="entry name" value="GATAZNFINGER"/>
</dbReference>
<dbReference type="EMBL" id="CAJNOQ010005949">
    <property type="protein sequence ID" value="CAF1117428.1"/>
    <property type="molecule type" value="Genomic_DNA"/>
</dbReference>
<keyword evidence="14" id="KW-1185">Reference proteome</keyword>
<gene>
    <name evidence="12" type="ORF">GPM918_LOCUS19524</name>
    <name evidence="13" type="ORF">SRO942_LOCUS19525</name>
</gene>
<organism evidence="12 14">
    <name type="scientific">Didymodactylos carnosus</name>
    <dbReference type="NCBI Taxonomy" id="1234261"/>
    <lineage>
        <taxon>Eukaryota</taxon>
        <taxon>Metazoa</taxon>
        <taxon>Spiralia</taxon>
        <taxon>Gnathifera</taxon>
        <taxon>Rotifera</taxon>
        <taxon>Eurotatoria</taxon>
        <taxon>Bdelloidea</taxon>
        <taxon>Philodinida</taxon>
        <taxon>Philodinidae</taxon>
        <taxon>Didymodactylos</taxon>
    </lineage>
</organism>
<dbReference type="Pfam" id="PF00320">
    <property type="entry name" value="GATA"/>
    <property type="match status" value="2"/>
</dbReference>
<feature type="compositionally biased region" description="Basic residues" evidence="10">
    <location>
        <begin position="267"/>
        <end position="277"/>
    </location>
</feature>
<dbReference type="GO" id="GO:0045165">
    <property type="term" value="P:cell fate commitment"/>
    <property type="evidence" value="ECO:0007669"/>
    <property type="project" value="TreeGrafter"/>
</dbReference>
<dbReference type="Gene3D" id="3.30.50.10">
    <property type="entry name" value="Erythroid Transcription Factor GATA-1, subunit A"/>
    <property type="match status" value="2"/>
</dbReference>
<keyword evidence="2" id="KW-0479">Metal-binding</keyword>
<dbReference type="FunFam" id="3.30.50.10:FF:000032">
    <property type="entry name" value="Transcription factor GATA-3"/>
    <property type="match status" value="1"/>
</dbReference>
<keyword evidence="6" id="KW-0238">DNA-binding</keyword>
<dbReference type="Proteomes" id="UP000681722">
    <property type="component" value="Unassembled WGS sequence"/>
</dbReference>
<dbReference type="GO" id="GO:0000122">
    <property type="term" value="P:negative regulation of transcription by RNA polymerase II"/>
    <property type="evidence" value="ECO:0007669"/>
    <property type="project" value="TreeGrafter"/>
</dbReference>
<dbReference type="GO" id="GO:0008270">
    <property type="term" value="F:zinc ion binding"/>
    <property type="evidence" value="ECO:0007669"/>
    <property type="project" value="UniProtKB-KW"/>
</dbReference>
<evidence type="ECO:0000256" key="10">
    <source>
        <dbReference type="SAM" id="MobiDB-lite"/>
    </source>
</evidence>
<comment type="caution">
    <text evidence="12">The sequence shown here is derived from an EMBL/GenBank/DDBJ whole genome shotgun (WGS) entry which is preliminary data.</text>
</comment>
<evidence type="ECO:0000256" key="6">
    <source>
        <dbReference type="ARBA" id="ARBA00023125"/>
    </source>
</evidence>
<dbReference type="GO" id="GO:0000981">
    <property type="term" value="F:DNA-binding transcription factor activity, RNA polymerase II-specific"/>
    <property type="evidence" value="ECO:0007669"/>
    <property type="project" value="TreeGrafter"/>
</dbReference>
<evidence type="ECO:0000313" key="14">
    <source>
        <dbReference type="Proteomes" id="UP000663829"/>
    </source>
</evidence>
<feature type="compositionally biased region" description="Polar residues" evidence="10">
    <location>
        <begin position="301"/>
        <end position="315"/>
    </location>
</feature>
<dbReference type="PROSITE" id="PS50114">
    <property type="entry name" value="GATA_ZN_FINGER_2"/>
    <property type="match status" value="2"/>
</dbReference>
<dbReference type="GO" id="GO:0000978">
    <property type="term" value="F:RNA polymerase II cis-regulatory region sequence-specific DNA binding"/>
    <property type="evidence" value="ECO:0007669"/>
    <property type="project" value="TreeGrafter"/>
</dbReference>
<evidence type="ECO:0000256" key="3">
    <source>
        <dbReference type="ARBA" id="ARBA00022771"/>
    </source>
</evidence>
<feature type="compositionally biased region" description="Low complexity" evidence="10">
    <location>
        <begin position="1"/>
        <end position="10"/>
    </location>
</feature>
<keyword evidence="8" id="KW-0539">Nucleus</keyword>
<dbReference type="InterPro" id="IPR013088">
    <property type="entry name" value="Znf_NHR/GATA"/>
</dbReference>